<dbReference type="AlphaFoldDB" id="A0A0C2MK10"/>
<comment type="caution">
    <text evidence="2">The sequence shown here is derived from an EMBL/GenBank/DDBJ whole genome shotgun (WGS) entry which is preliminary data.</text>
</comment>
<reference evidence="2 3" key="1">
    <citation type="journal article" date="2014" name="Genome Biol. Evol.">
        <title>The genome of the myxosporean Thelohanellus kitauei shows adaptations to nutrient acquisition within its fish host.</title>
        <authorList>
            <person name="Yang Y."/>
            <person name="Xiong J."/>
            <person name="Zhou Z."/>
            <person name="Huo F."/>
            <person name="Miao W."/>
            <person name="Ran C."/>
            <person name="Liu Y."/>
            <person name="Zhang J."/>
            <person name="Feng J."/>
            <person name="Wang M."/>
            <person name="Wang M."/>
            <person name="Wang L."/>
            <person name="Yao B."/>
        </authorList>
    </citation>
    <scope>NUCLEOTIDE SEQUENCE [LARGE SCALE GENOMIC DNA]</scope>
    <source>
        <strain evidence="2">Wuqing</strain>
    </source>
</reference>
<name>A0A0C2MK10_THEKT</name>
<feature type="region of interest" description="Disordered" evidence="1">
    <location>
        <begin position="100"/>
        <end position="133"/>
    </location>
</feature>
<sequence>MFVLTGTQFLADTIDSVMIYTSNNEIIEGRLRLSRDHLNFTAGDVSFNVAYTTMTALAVSEASELPESPRLPSIIFNIDDEAIQPRHIYNIILGQIEIMETEENDESESGGPQENFDSGYESDMSFSYLDGSE</sequence>
<protein>
    <submittedName>
        <fullName evidence="2">Uncharacterized protein</fullName>
    </submittedName>
</protein>
<accession>A0A0C2MK10</accession>
<organism evidence="2 3">
    <name type="scientific">Thelohanellus kitauei</name>
    <name type="common">Myxosporean</name>
    <dbReference type="NCBI Taxonomy" id="669202"/>
    <lineage>
        <taxon>Eukaryota</taxon>
        <taxon>Metazoa</taxon>
        <taxon>Cnidaria</taxon>
        <taxon>Myxozoa</taxon>
        <taxon>Myxosporea</taxon>
        <taxon>Bivalvulida</taxon>
        <taxon>Platysporina</taxon>
        <taxon>Myxobolidae</taxon>
        <taxon>Thelohanellus</taxon>
    </lineage>
</organism>
<dbReference type="EMBL" id="JWZT01005165">
    <property type="protein sequence ID" value="KII61971.1"/>
    <property type="molecule type" value="Genomic_DNA"/>
</dbReference>
<evidence type="ECO:0000313" key="3">
    <source>
        <dbReference type="Proteomes" id="UP000031668"/>
    </source>
</evidence>
<evidence type="ECO:0000256" key="1">
    <source>
        <dbReference type="SAM" id="MobiDB-lite"/>
    </source>
</evidence>
<keyword evidence="3" id="KW-1185">Reference proteome</keyword>
<evidence type="ECO:0000313" key="2">
    <source>
        <dbReference type="EMBL" id="KII61971.1"/>
    </source>
</evidence>
<gene>
    <name evidence="2" type="ORF">RF11_14282</name>
</gene>
<proteinExistence type="predicted"/>
<dbReference type="Proteomes" id="UP000031668">
    <property type="component" value="Unassembled WGS sequence"/>
</dbReference>